<gene>
    <name evidence="3" type="ORF">FEN17_02395</name>
</gene>
<comment type="caution">
    <text evidence="3">The sequence shown here is derived from an EMBL/GenBank/DDBJ whole genome shotgun (WGS) entry which is preliminary data.</text>
</comment>
<evidence type="ECO:0000313" key="3">
    <source>
        <dbReference type="EMBL" id="TLV02497.1"/>
    </source>
</evidence>
<dbReference type="SUPFAM" id="SSF56601">
    <property type="entry name" value="beta-lactamase/transpeptidase-like"/>
    <property type="match status" value="1"/>
</dbReference>
<sequence>MKRTLLVFIAALSLACETHHSAPKPVDTIPDVTTPVVINPVDSTCVTCNAELGLVSDSVSAFGTDRDLQNLMFLKPCNNFPINALSNSKAKFRGFLDANAQKYDSNLVVYIGRQGSTLFCYQKGIYNTETPLPIFSASKTITAAVIMSIVESGNLALDDKVSKYIASFQNDKKDITIRQLLTHTSGIVTESTFDTRNNITLSQNIDSIAIRTPLLFAPGTQSHYGSVSFSVASRVAEIVEKKPWAQIFWERIGSKCQMGKAVYSPENVANPATGYGVVCSMNEYLRFLTMMYNKGTYGGVRVLKSSSVDIMERDNTNGVDQTYGLGMTRAEISNKVAEEVVIMSAKGIHGWINRKRNFYGLIFTQAGFDKTIQPNLDFRQLVRYSF</sequence>
<keyword evidence="1" id="KW-0732">Signal</keyword>
<dbReference type="PANTHER" id="PTHR43283">
    <property type="entry name" value="BETA-LACTAMASE-RELATED"/>
    <property type="match status" value="1"/>
</dbReference>
<protein>
    <submittedName>
        <fullName evidence="3">Beta-lactamase family protein</fullName>
    </submittedName>
</protein>
<feature type="domain" description="Beta-lactamase-related" evidence="2">
    <location>
        <begin position="107"/>
        <end position="354"/>
    </location>
</feature>
<evidence type="ECO:0000313" key="4">
    <source>
        <dbReference type="Proteomes" id="UP000306402"/>
    </source>
</evidence>
<dbReference type="InterPro" id="IPR012338">
    <property type="entry name" value="Beta-lactam/transpept-like"/>
</dbReference>
<feature type="chain" id="PRO_5024293410" evidence="1">
    <location>
        <begin position="22"/>
        <end position="386"/>
    </location>
</feature>
<proteinExistence type="predicted"/>
<dbReference type="RefSeq" id="WP_138363708.1">
    <property type="nucleotide sequence ID" value="NZ_VCEJ01000002.1"/>
</dbReference>
<dbReference type="Proteomes" id="UP000306402">
    <property type="component" value="Unassembled WGS sequence"/>
</dbReference>
<dbReference type="OrthoDB" id="2247630at2"/>
<dbReference type="Gene3D" id="3.40.710.10">
    <property type="entry name" value="DD-peptidase/beta-lactamase superfamily"/>
    <property type="match status" value="1"/>
</dbReference>
<dbReference type="AlphaFoldDB" id="A0A5R9L290"/>
<feature type="signal peptide" evidence="1">
    <location>
        <begin position="1"/>
        <end position="21"/>
    </location>
</feature>
<dbReference type="InterPro" id="IPR050789">
    <property type="entry name" value="Diverse_Enzym_Activities"/>
</dbReference>
<dbReference type="PANTHER" id="PTHR43283:SF3">
    <property type="entry name" value="BETA-LACTAMASE FAMILY PROTEIN (AFU_ORTHOLOGUE AFUA_5G07500)"/>
    <property type="match status" value="1"/>
</dbReference>
<evidence type="ECO:0000259" key="2">
    <source>
        <dbReference type="Pfam" id="PF00144"/>
    </source>
</evidence>
<dbReference type="Pfam" id="PF00144">
    <property type="entry name" value="Beta-lactamase"/>
    <property type="match status" value="1"/>
</dbReference>
<dbReference type="PROSITE" id="PS51257">
    <property type="entry name" value="PROKAR_LIPOPROTEIN"/>
    <property type="match status" value="1"/>
</dbReference>
<evidence type="ECO:0000256" key="1">
    <source>
        <dbReference type="SAM" id="SignalP"/>
    </source>
</evidence>
<dbReference type="EMBL" id="VCEJ01000002">
    <property type="protein sequence ID" value="TLV02497.1"/>
    <property type="molecule type" value="Genomic_DNA"/>
</dbReference>
<dbReference type="InterPro" id="IPR001466">
    <property type="entry name" value="Beta-lactam-related"/>
</dbReference>
<keyword evidence="4" id="KW-1185">Reference proteome</keyword>
<accession>A0A5R9L290</accession>
<organism evidence="3 4">
    <name type="scientific">Dyadobacter luticola</name>
    <dbReference type="NCBI Taxonomy" id="1979387"/>
    <lineage>
        <taxon>Bacteria</taxon>
        <taxon>Pseudomonadati</taxon>
        <taxon>Bacteroidota</taxon>
        <taxon>Cytophagia</taxon>
        <taxon>Cytophagales</taxon>
        <taxon>Spirosomataceae</taxon>
        <taxon>Dyadobacter</taxon>
    </lineage>
</organism>
<reference evidence="3 4" key="1">
    <citation type="submission" date="2019-05" db="EMBL/GenBank/DDBJ databases">
        <authorList>
            <person name="Qu J.-H."/>
        </authorList>
    </citation>
    <scope>NUCLEOTIDE SEQUENCE [LARGE SCALE GENOMIC DNA]</scope>
    <source>
        <strain evidence="3 4">T17</strain>
    </source>
</reference>
<name>A0A5R9L290_9BACT</name>